<protein>
    <submittedName>
        <fullName evidence="2">Uncharacterized protein</fullName>
    </submittedName>
</protein>
<evidence type="ECO:0000256" key="1">
    <source>
        <dbReference type="SAM" id="MobiDB-lite"/>
    </source>
</evidence>
<evidence type="ECO:0000313" key="2">
    <source>
        <dbReference type="EMBL" id="KAJ8893945.1"/>
    </source>
</evidence>
<feature type="region of interest" description="Disordered" evidence="1">
    <location>
        <begin position="1"/>
        <end position="23"/>
    </location>
</feature>
<accession>A0ABQ9IB98</accession>
<dbReference type="EMBL" id="JARBHB010000002">
    <property type="protein sequence ID" value="KAJ8893945.1"/>
    <property type="molecule type" value="Genomic_DNA"/>
</dbReference>
<keyword evidence="3" id="KW-1185">Reference proteome</keyword>
<evidence type="ECO:0000313" key="3">
    <source>
        <dbReference type="Proteomes" id="UP001159363"/>
    </source>
</evidence>
<feature type="compositionally biased region" description="Polar residues" evidence="1">
    <location>
        <begin position="49"/>
        <end position="62"/>
    </location>
</feature>
<reference evidence="2 3" key="1">
    <citation type="submission" date="2023-02" db="EMBL/GenBank/DDBJ databases">
        <title>LHISI_Scaffold_Assembly.</title>
        <authorList>
            <person name="Stuart O.P."/>
            <person name="Cleave R."/>
            <person name="Magrath M.J.L."/>
            <person name="Mikheyev A.S."/>
        </authorList>
    </citation>
    <scope>NUCLEOTIDE SEQUENCE [LARGE SCALE GENOMIC DNA]</scope>
    <source>
        <strain evidence="2">Daus_M_001</strain>
        <tissue evidence="2">Leg muscle</tissue>
    </source>
</reference>
<feature type="region of interest" description="Disordered" evidence="1">
    <location>
        <begin position="46"/>
        <end position="106"/>
    </location>
</feature>
<name>A0ABQ9IB98_9NEOP</name>
<comment type="caution">
    <text evidence="2">The sequence shown here is derived from an EMBL/GenBank/DDBJ whole genome shotgun (WGS) entry which is preliminary data.</text>
</comment>
<dbReference type="Proteomes" id="UP001159363">
    <property type="component" value="Chromosome 2"/>
</dbReference>
<proteinExistence type="predicted"/>
<gene>
    <name evidence="2" type="ORF">PR048_006546</name>
</gene>
<organism evidence="2 3">
    <name type="scientific">Dryococelus australis</name>
    <dbReference type="NCBI Taxonomy" id="614101"/>
    <lineage>
        <taxon>Eukaryota</taxon>
        <taxon>Metazoa</taxon>
        <taxon>Ecdysozoa</taxon>
        <taxon>Arthropoda</taxon>
        <taxon>Hexapoda</taxon>
        <taxon>Insecta</taxon>
        <taxon>Pterygota</taxon>
        <taxon>Neoptera</taxon>
        <taxon>Polyneoptera</taxon>
        <taxon>Phasmatodea</taxon>
        <taxon>Verophasmatodea</taxon>
        <taxon>Anareolatae</taxon>
        <taxon>Phasmatidae</taxon>
        <taxon>Eurycanthinae</taxon>
        <taxon>Dryococelus</taxon>
    </lineage>
</organism>
<sequence>MKGRGKRKIPEKNLPTNGIVRPARFPHTRIRSDPAGDLTQIVLVGGEQANRSATVSTKQSRNARAGETGDPREKPPISGIVRQDSHMRKSVSDPAGNRYRFALVDD</sequence>